<gene>
    <name evidence="13" type="primary">MMS19</name>
    <name evidence="13" type="ORF">BLAG_LOCUS16713</name>
</gene>
<dbReference type="GO" id="GO:0051604">
    <property type="term" value="P:protein maturation"/>
    <property type="evidence" value="ECO:0007669"/>
    <property type="project" value="UniProtKB-UniRule"/>
</dbReference>
<dbReference type="PANTHER" id="PTHR12891">
    <property type="entry name" value="DNA REPAIR/TRANSCRIPTION PROTEIN MET18/MMS19"/>
    <property type="match status" value="1"/>
</dbReference>
<name>A0A8K0ESJ0_BRALA</name>
<dbReference type="AlphaFoldDB" id="A0A8K0ESJ0"/>
<dbReference type="GO" id="GO:0006281">
    <property type="term" value="P:DNA repair"/>
    <property type="evidence" value="ECO:0007669"/>
    <property type="project" value="UniProtKB-UniRule"/>
</dbReference>
<accession>A0A8K0ESJ0</accession>
<keyword evidence="8 10" id="KW-0206">Cytoskeleton</keyword>
<proteinExistence type="inferred from homology"/>
<dbReference type="GO" id="GO:0071817">
    <property type="term" value="C:MMXD complex"/>
    <property type="evidence" value="ECO:0007669"/>
    <property type="project" value="TreeGrafter"/>
</dbReference>
<evidence type="ECO:0000256" key="9">
    <source>
        <dbReference type="ARBA" id="ARBA00023242"/>
    </source>
</evidence>
<dbReference type="InterPro" id="IPR039920">
    <property type="entry name" value="MMS19"/>
</dbReference>
<keyword evidence="14" id="KW-1185">Reference proteome</keyword>
<keyword evidence="9 10" id="KW-0539">Nucleus</keyword>
<dbReference type="Proteomes" id="UP000838412">
    <property type="component" value="Chromosome 3"/>
</dbReference>
<evidence type="ECO:0000256" key="6">
    <source>
        <dbReference type="ARBA" id="ARBA00022763"/>
    </source>
</evidence>
<dbReference type="PANTHER" id="PTHR12891:SF0">
    <property type="entry name" value="MMS19 NUCLEOTIDE EXCISION REPAIR PROTEIN HOMOLOG"/>
    <property type="match status" value="1"/>
</dbReference>
<feature type="domain" description="MMS19 N-terminal" evidence="12">
    <location>
        <begin position="42"/>
        <end position="303"/>
    </location>
</feature>
<feature type="domain" description="MMS19 C-terminal" evidence="11">
    <location>
        <begin position="550"/>
        <end position="977"/>
    </location>
</feature>
<evidence type="ECO:0000256" key="10">
    <source>
        <dbReference type="RuleBase" id="RU367072"/>
    </source>
</evidence>
<evidence type="ECO:0000313" key="14">
    <source>
        <dbReference type="Proteomes" id="UP000838412"/>
    </source>
</evidence>
<evidence type="ECO:0000256" key="4">
    <source>
        <dbReference type="ARBA" id="ARBA00022490"/>
    </source>
</evidence>
<dbReference type="Pfam" id="PF14500">
    <property type="entry name" value="MMS19_N"/>
    <property type="match status" value="1"/>
</dbReference>
<dbReference type="GO" id="GO:0016226">
    <property type="term" value="P:iron-sulfur cluster assembly"/>
    <property type="evidence" value="ECO:0007669"/>
    <property type="project" value="UniProtKB-UniRule"/>
</dbReference>
<dbReference type="InterPro" id="IPR029240">
    <property type="entry name" value="MMS19_N"/>
</dbReference>
<evidence type="ECO:0000256" key="3">
    <source>
        <dbReference type="ARBA" id="ARBA00009340"/>
    </source>
</evidence>
<keyword evidence="6 10" id="KW-0227">DNA damage</keyword>
<dbReference type="InterPro" id="IPR011989">
    <property type="entry name" value="ARM-like"/>
</dbReference>
<dbReference type="SUPFAM" id="SSF48371">
    <property type="entry name" value="ARM repeat"/>
    <property type="match status" value="2"/>
</dbReference>
<dbReference type="FunFam" id="1.25.10.10:FF:000114">
    <property type="entry name" value="MMS19 nucleotide excision repair protein homolog isoform X2"/>
    <property type="match status" value="1"/>
</dbReference>
<evidence type="ECO:0000259" key="12">
    <source>
        <dbReference type="Pfam" id="PF14500"/>
    </source>
</evidence>
<dbReference type="EMBL" id="OV696688">
    <property type="protein sequence ID" value="CAH1259389.1"/>
    <property type="molecule type" value="Genomic_DNA"/>
</dbReference>
<dbReference type="Pfam" id="PF12460">
    <property type="entry name" value="MMS19_C"/>
    <property type="match status" value="1"/>
</dbReference>
<dbReference type="InterPro" id="IPR024687">
    <property type="entry name" value="MMS19_C"/>
</dbReference>
<dbReference type="GO" id="GO:0005634">
    <property type="term" value="C:nucleus"/>
    <property type="evidence" value="ECO:0007669"/>
    <property type="project" value="UniProtKB-SubCell"/>
</dbReference>
<evidence type="ECO:0000313" key="13">
    <source>
        <dbReference type="EMBL" id="CAH1259389.1"/>
    </source>
</evidence>
<dbReference type="GO" id="GO:0097361">
    <property type="term" value="C:cytosolic [4Fe-4S] assembly targeting complex"/>
    <property type="evidence" value="ECO:0007669"/>
    <property type="project" value="UniProtKB-UniRule"/>
</dbReference>
<evidence type="ECO:0000256" key="8">
    <source>
        <dbReference type="ARBA" id="ARBA00023212"/>
    </source>
</evidence>
<evidence type="ECO:0000256" key="1">
    <source>
        <dbReference type="ARBA" id="ARBA00004123"/>
    </source>
</evidence>
<comment type="subunit">
    <text evidence="10">Component of the CIA complex.</text>
</comment>
<comment type="similarity">
    <text evidence="3 10">Belongs to the MET18/MMS19 family.</text>
</comment>
<keyword evidence="4 10" id="KW-0963">Cytoplasm</keyword>
<evidence type="ECO:0000259" key="11">
    <source>
        <dbReference type="Pfam" id="PF12460"/>
    </source>
</evidence>
<dbReference type="InterPro" id="IPR016024">
    <property type="entry name" value="ARM-type_fold"/>
</dbReference>
<sequence length="1026" mass="111689">MAALSGNVQENVLEFVQGQQDSALQNVAKAVFDGETSLLQLVESLGSSLISTEVTTRARATQLLAEVLHRSPSNRLTEKEAEVLSAFFCDRLLDHHSVQPHVLNGLLALSASPRLPQGDEVKIVQVIFKEVYVQSLVQTDRRAVYNILANFLDSRLEALQTLGADFVWGFIQAMDGEKDPRNLNITFSIARITAQAFPIGTFTEELFEVVACYFPIDFTPPADDPHGVSREDLVLGLRQVLAATDKFAEFCVPMLLEKLSSDVTSAKLDSLHTLAACAEVYGAENLKSFLDLLLSAISREVYNSSHQDIENAALTGLTAVVATLSHAVTETGSVFSLHHFLDSVLKGCRHHLCEPELKLMWPSAKLLQAAARASDPACVHVLNTVVPLMVEQFQVHPLPQHRQTMLEVTTAFIHVAHTFTSGADAPNPIIPHSDNLLTVFYSVLEATDAGLRSSGVGGMAAMMGVGDVVQGKHLDLCAKHLGRLVLHDADSTVQCRSTEALAAMATAHPDVIQAEVLSKLLEVLENNGSNAMDTNQSEQVSAKHVTNQYVLNTLAAISTHPTIVRCTVPKLLNHLQALIDSSADEANQEAIATLHCIHGIVEKTVIDDSNVQYFVDTIVQNLMCMALAAAVNTSDRHLVHDTSLLEVVANALRAVTQRLPNSAENSIVGTTVQAFLDGNMAALGLNTSANFKPFDVSSPWQQTQTVLLLSAIVCSVAQNVDIPSKSELAKKLLMLSCASDHEPTSLAATKCLSGIVNKWELGQQLEMFLQETRGQLEEMLRKTVDEKGRYRAVTVLVWLTKALVIRGHPSGSQFTKMLMALFEDEAIGRRAAEGFHVILSDSSDALCKESHANIRLMYKQRFFMENLPALVDGFNQADDGRKQSFLCAVSHLLTFIPRQVLLGALPPLVPLLVQSLLGEDPSLQVSTLEMFSSLVQEAPQVISQNIDALIPQLLELSKNGPSMNVRMAALKSLGSMTSLPHAVVYPYRNRVVRELAVAVGDKKRMVRKEAVAARGEWFLLGSPGGK</sequence>
<dbReference type="Gene3D" id="1.25.10.10">
    <property type="entry name" value="Leucine-rich Repeat Variant"/>
    <property type="match status" value="2"/>
</dbReference>
<protein>
    <recommendedName>
        <fullName evidence="10">MMS19 nucleotide excision repair protein</fullName>
    </recommendedName>
</protein>
<organism evidence="13 14">
    <name type="scientific">Branchiostoma lanceolatum</name>
    <name type="common">Common lancelet</name>
    <name type="synonym">Amphioxus lanceolatum</name>
    <dbReference type="NCBI Taxonomy" id="7740"/>
    <lineage>
        <taxon>Eukaryota</taxon>
        <taxon>Metazoa</taxon>
        <taxon>Chordata</taxon>
        <taxon>Cephalochordata</taxon>
        <taxon>Leptocardii</taxon>
        <taxon>Amphioxiformes</taxon>
        <taxon>Branchiostomatidae</taxon>
        <taxon>Branchiostoma</taxon>
    </lineage>
</organism>
<comment type="function">
    <text evidence="10">Key component of the cytosolic iron-sulfur protein assembly (CIA) complex, a multiprotein complex that mediates the incorporation of iron-sulfur cluster into apoproteins specifically involved in DNA metabolism and genomic integrity. In the CIA complex, MMS19 acts as an adapter between early-acting CIA components and a subset of cellular target iron-sulfur proteins.</text>
</comment>
<evidence type="ECO:0000256" key="7">
    <source>
        <dbReference type="ARBA" id="ARBA00023204"/>
    </source>
</evidence>
<dbReference type="OrthoDB" id="342900at2759"/>
<reference evidence="13" key="1">
    <citation type="submission" date="2022-01" db="EMBL/GenBank/DDBJ databases">
        <authorList>
            <person name="Braso-Vives M."/>
        </authorList>
    </citation>
    <scope>NUCLEOTIDE SEQUENCE</scope>
</reference>
<comment type="subcellular location">
    <subcellularLocation>
        <location evidence="2 10">Cytoplasm</location>
        <location evidence="2 10">Cytoskeleton</location>
        <location evidence="2 10">Spindle</location>
    </subcellularLocation>
    <subcellularLocation>
        <location evidence="1 10">Nucleus</location>
    </subcellularLocation>
</comment>
<evidence type="ECO:0000256" key="2">
    <source>
        <dbReference type="ARBA" id="ARBA00004186"/>
    </source>
</evidence>
<evidence type="ECO:0000256" key="5">
    <source>
        <dbReference type="ARBA" id="ARBA00022737"/>
    </source>
</evidence>
<keyword evidence="5" id="KW-0677">Repeat</keyword>
<keyword evidence="7 10" id="KW-0234">DNA repair</keyword>